<feature type="compositionally biased region" description="Low complexity" evidence="1">
    <location>
        <begin position="16"/>
        <end position="27"/>
    </location>
</feature>
<gene>
    <name evidence="2" type="ORF">H4R20_001302</name>
</gene>
<dbReference type="Proteomes" id="UP001140094">
    <property type="component" value="Unassembled WGS sequence"/>
</dbReference>
<feature type="region of interest" description="Disordered" evidence="1">
    <location>
        <begin position="1"/>
        <end position="44"/>
    </location>
</feature>
<evidence type="ECO:0000313" key="3">
    <source>
        <dbReference type="Proteomes" id="UP001140094"/>
    </source>
</evidence>
<dbReference type="EMBL" id="JANBUO010000111">
    <property type="protein sequence ID" value="KAJ2807402.1"/>
    <property type="molecule type" value="Genomic_DNA"/>
</dbReference>
<accession>A0A9W8LTC4</accession>
<keyword evidence="3" id="KW-1185">Reference proteome</keyword>
<proteinExistence type="predicted"/>
<comment type="caution">
    <text evidence="2">The sequence shown here is derived from an EMBL/GenBank/DDBJ whole genome shotgun (WGS) entry which is preliminary data.</text>
</comment>
<feature type="compositionally biased region" description="Low complexity" evidence="1">
    <location>
        <begin position="240"/>
        <end position="251"/>
    </location>
</feature>
<feature type="region of interest" description="Disordered" evidence="1">
    <location>
        <begin position="147"/>
        <end position="170"/>
    </location>
</feature>
<feature type="compositionally biased region" description="Low complexity" evidence="1">
    <location>
        <begin position="147"/>
        <end position="167"/>
    </location>
</feature>
<dbReference type="AlphaFoldDB" id="A0A9W8LTC4"/>
<dbReference type="OrthoDB" id="5593273at2759"/>
<name>A0A9W8LTC4_9FUNG</name>
<reference evidence="2" key="1">
    <citation type="submission" date="2022-07" db="EMBL/GenBank/DDBJ databases">
        <title>Phylogenomic reconstructions and comparative analyses of Kickxellomycotina fungi.</title>
        <authorList>
            <person name="Reynolds N.K."/>
            <person name="Stajich J.E."/>
            <person name="Barry K."/>
            <person name="Grigoriev I.V."/>
            <person name="Crous P."/>
            <person name="Smith M.E."/>
        </authorList>
    </citation>
    <scope>NUCLEOTIDE SEQUENCE</scope>
    <source>
        <strain evidence="2">NRRL 1565</strain>
    </source>
</reference>
<protein>
    <submittedName>
        <fullName evidence="2">Uncharacterized protein</fullName>
    </submittedName>
</protein>
<feature type="region of interest" description="Disordered" evidence="1">
    <location>
        <begin position="238"/>
        <end position="263"/>
    </location>
</feature>
<sequence>MNRRTSNNDSQDGRRTQQTQDDATSSSNAAPAQIADTEELPTYEETLETAPRKRYLLRPSPSASRTVLAVDVDTDRIVYSKTVAAGPSSCPKMIFLEGDSRDGSLPIWSCRREKDGFELVFSRQLGSPALPPPSLSPLPQLTASAQRIHQEQQTAHEQQQQQSQTSVEAERNDIATDSAANIYDNKPVADNREYIHRENDDAPPAYEESDPGAEQQLRLRSPEAFPFYFDFTLPAADNGSTDSSSITDSSSRASVCDSTSDDDSRHRWLRNLEAKNPDSVSSSHPWTAFMCVERANGRMLAEIIQYSREMPDLGTLIVHGDLAPDQHEFLVISAIPVVEEYLIRYMKHVGQNEGIDMAT</sequence>
<evidence type="ECO:0000313" key="2">
    <source>
        <dbReference type="EMBL" id="KAJ2807402.1"/>
    </source>
</evidence>
<evidence type="ECO:0000256" key="1">
    <source>
        <dbReference type="SAM" id="MobiDB-lite"/>
    </source>
</evidence>
<organism evidence="2 3">
    <name type="scientific">Coemansia guatemalensis</name>
    <dbReference type="NCBI Taxonomy" id="2761395"/>
    <lineage>
        <taxon>Eukaryota</taxon>
        <taxon>Fungi</taxon>
        <taxon>Fungi incertae sedis</taxon>
        <taxon>Zoopagomycota</taxon>
        <taxon>Kickxellomycotina</taxon>
        <taxon>Kickxellomycetes</taxon>
        <taxon>Kickxellales</taxon>
        <taxon>Kickxellaceae</taxon>
        <taxon>Coemansia</taxon>
    </lineage>
</organism>